<name>A0ABU4HS85_9ACTN</name>
<evidence type="ECO:0000313" key="2">
    <source>
        <dbReference type="Proteomes" id="UP001284601"/>
    </source>
</evidence>
<gene>
    <name evidence="1" type="ORF">R7226_17265</name>
</gene>
<dbReference type="EMBL" id="JAWSTH010000047">
    <property type="protein sequence ID" value="MDW5596100.1"/>
    <property type="molecule type" value="Genomic_DNA"/>
</dbReference>
<accession>A0ABU4HS85</accession>
<protein>
    <submittedName>
        <fullName evidence="1">Uncharacterized protein</fullName>
    </submittedName>
</protein>
<dbReference type="RefSeq" id="WP_318598478.1">
    <property type="nucleotide sequence ID" value="NZ_JAWSTH010000047.1"/>
</dbReference>
<organism evidence="1 2">
    <name type="scientific">Conexibacter stalactiti</name>
    <dbReference type="NCBI Taxonomy" id="1940611"/>
    <lineage>
        <taxon>Bacteria</taxon>
        <taxon>Bacillati</taxon>
        <taxon>Actinomycetota</taxon>
        <taxon>Thermoleophilia</taxon>
        <taxon>Solirubrobacterales</taxon>
        <taxon>Conexibacteraceae</taxon>
        <taxon>Conexibacter</taxon>
    </lineage>
</organism>
<proteinExistence type="predicted"/>
<keyword evidence="2" id="KW-1185">Reference proteome</keyword>
<comment type="caution">
    <text evidence="1">The sequence shown here is derived from an EMBL/GenBank/DDBJ whole genome shotgun (WGS) entry which is preliminary data.</text>
</comment>
<sequence>MTRDPWTDPDPQPGDFDSILESLAADEVDHYPGDPSATVTVVTDVEREVARRRALRARARRVDPPARRP</sequence>
<reference evidence="2" key="1">
    <citation type="submission" date="2023-07" db="EMBL/GenBank/DDBJ databases">
        <title>Conexibacter stalactiti sp. nov., isolated from stalactites in a lava cave and emended description of the genus Conexibacter.</title>
        <authorList>
            <person name="Lee S.D."/>
        </authorList>
    </citation>
    <scope>NUCLEOTIDE SEQUENCE [LARGE SCALE GENOMIC DNA]</scope>
    <source>
        <strain evidence="2">KCTC 39840</strain>
    </source>
</reference>
<dbReference type="Proteomes" id="UP001284601">
    <property type="component" value="Unassembled WGS sequence"/>
</dbReference>
<evidence type="ECO:0000313" key="1">
    <source>
        <dbReference type="EMBL" id="MDW5596100.1"/>
    </source>
</evidence>